<sequence>MKLLPVVLAVALLPAAVHHACAQGRPDLLLDDVVITANRSAQPRSESSAAVTVFTREDIERLRPGSVTELLERVPGVQVVHNGGRGSNVTLLMRGTSNDQTLLLIDGQRSGPISAGGGSLQYLSVEQIERVEVLRGSRSALYGADAIGGVVQIFTRRGSGQGLEPRLRIAGGSQGTWERSLGLSGGNQRTRFSLNASLEETSGIDHTGPSYQTDADHDAYRNQSFALSLVHHFSDALEGGLNLLDQRGKSEYDNPYGREDPFWNTFAQDPYNHFAVSNASVYLDGEINRVWSSRVELGHSEDKLDSRDKLFPQSDRFNSYRDSATWLNTLRLGERHSLLLGADYLNDKLRSNTSYDEQSRWNQAGFVQHTYRGRGFSTELGLRHDKNQQYGSENTWNAALTLPVDEANTLVLSYAEGFRAPTFNQLYYPASPVFGRSSNPDLSPETSKSYELQWRSQLAERTRLEASVYRTDIRDLIAYDTASSNNQNVATARINGFEAALTHEMLGWQANLAIGVIDPRNRESGKTLARRAKRTLNLDLDRRFGAIGVGASWLAVSRSYDDAANSRELAGYGVLDLRGSWQASSELSWDVKLINLLDKQYSRALYSSTANGYSYYGYESIPRSLMVGFTWTPSL</sequence>
<evidence type="ECO:0000256" key="1">
    <source>
        <dbReference type="ARBA" id="ARBA00004571"/>
    </source>
</evidence>
<keyword evidence="6" id="KW-0406">Ion transport</keyword>
<comment type="subcellular location">
    <subcellularLocation>
        <location evidence="1 10">Cell outer membrane</location>
        <topology evidence="1 10">Multi-pass membrane protein</topology>
    </subcellularLocation>
</comment>
<keyword evidence="5 12" id="KW-0732">Signal</keyword>
<feature type="chain" id="PRO_5046736648" evidence="12">
    <location>
        <begin position="23"/>
        <end position="635"/>
    </location>
</feature>
<evidence type="ECO:0000259" key="13">
    <source>
        <dbReference type="Pfam" id="PF00593"/>
    </source>
</evidence>
<reference evidence="15 16" key="1">
    <citation type="submission" date="2020-02" db="EMBL/GenBank/DDBJ databases">
        <title>Synteny-based analysis reveals conserved mechanism for high triclosan tolerance in Pseudomonas, as well as instances of horizontal transfer.</title>
        <authorList>
            <person name="Mcfarland A.G."/>
            <person name="Bertucci H.K."/>
            <person name="Litmann E."/>
            <person name="Shen J."/>
            <person name="Huttenhower C."/>
            <person name="Hartmann E.M."/>
        </authorList>
    </citation>
    <scope>NUCLEOTIDE SEQUENCE [LARGE SCALE GENOMIC DNA]</scope>
    <source>
        <strain evidence="15 16">115A1</strain>
    </source>
</reference>
<keyword evidence="2 10" id="KW-0813">Transport</keyword>
<dbReference type="InterPro" id="IPR036942">
    <property type="entry name" value="Beta-barrel_TonB_sf"/>
</dbReference>
<dbReference type="InterPro" id="IPR037066">
    <property type="entry name" value="Plug_dom_sf"/>
</dbReference>
<comment type="caution">
    <text evidence="15">The sequence shown here is derived from an EMBL/GenBank/DDBJ whole genome shotgun (WGS) entry which is preliminary data.</text>
</comment>
<dbReference type="EMBL" id="JAAMRF010000011">
    <property type="protein sequence ID" value="MBA1275569.1"/>
    <property type="molecule type" value="Genomic_DNA"/>
</dbReference>
<evidence type="ECO:0000313" key="15">
    <source>
        <dbReference type="EMBL" id="MBA1275569.1"/>
    </source>
</evidence>
<keyword evidence="15" id="KW-0675">Receptor</keyword>
<dbReference type="InterPro" id="IPR000531">
    <property type="entry name" value="Beta-barrel_TonB"/>
</dbReference>
<evidence type="ECO:0000256" key="6">
    <source>
        <dbReference type="ARBA" id="ARBA00023065"/>
    </source>
</evidence>
<evidence type="ECO:0000256" key="3">
    <source>
        <dbReference type="ARBA" id="ARBA00022452"/>
    </source>
</evidence>
<evidence type="ECO:0000256" key="2">
    <source>
        <dbReference type="ARBA" id="ARBA00022448"/>
    </source>
</evidence>
<dbReference type="InterPro" id="IPR039426">
    <property type="entry name" value="TonB-dep_rcpt-like"/>
</dbReference>
<dbReference type="InterPro" id="IPR012910">
    <property type="entry name" value="Plug_dom"/>
</dbReference>
<proteinExistence type="inferred from homology"/>
<feature type="domain" description="TonB-dependent receptor-like beta-barrel" evidence="13">
    <location>
        <begin position="184"/>
        <end position="596"/>
    </location>
</feature>
<dbReference type="RefSeq" id="WP_181072678.1">
    <property type="nucleotide sequence ID" value="NZ_JAAMRF010000011.1"/>
</dbReference>
<keyword evidence="3 10" id="KW-1134">Transmembrane beta strand</keyword>
<feature type="domain" description="TonB-dependent receptor plug" evidence="14">
    <location>
        <begin position="45"/>
        <end position="150"/>
    </location>
</feature>
<keyword evidence="4 10" id="KW-0812">Transmembrane</keyword>
<feature type="signal peptide" evidence="12">
    <location>
        <begin position="1"/>
        <end position="22"/>
    </location>
</feature>
<keyword evidence="8 10" id="KW-0472">Membrane</keyword>
<evidence type="ECO:0000256" key="9">
    <source>
        <dbReference type="ARBA" id="ARBA00023237"/>
    </source>
</evidence>
<dbReference type="Pfam" id="PF00593">
    <property type="entry name" value="TonB_dep_Rec_b-barrel"/>
    <property type="match status" value="1"/>
</dbReference>
<dbReference type="PROSITE" id="PS52016">
    <property type="entry name" value="TONB_DEPENDENT_REC_3"/>
    <property type="match status" value="1"/>
</dbReference>
<evidence type="ECO:0000256" key="4">
    <source>
        <dbReference type="ARBA" id="ARBA00022692"/>
    </source>
</evidence>
<dbReference type="Pfam" id="PF07715">
    <property type="entry name" value="Plug"/>
    <property type="match status" value="1"/>
</dbReference>
<name>A0ABR5Z5X9_9GAMM</name>
<evidence type="ECO:0000256" key="10">
    <source>
        <dbReference type="PROSITE-ProRule" id="PRU01360"/>
    </source>
</evidence>
<dbReference type="Proteomes" id="UP000786387">
    <property type="component" value="Unassembled WGS sequence"/>
</dbReference>
<evidence type="ECO:0000256" key="11">
    <source>
        <dbReference type="RuleBase" id="RU003357"/>
    </source>
</evidence>
<evidence type="ECO:0000256" key="7">
    <source>
        <dbReference type="ARBA" id="ARBA00023077"/>
    </source>
</evidence>
<dbReference type="PANTHER" id="PTHR30069:SF53">
    <property type="entry name" value="COLICIN I RECEPTOR-RELATED"/>
    <property type="match status" value="1"/>
</dbReference>
<comment type="similarity">
    <text evidence="10 11">Belongs to the TonB-dependent receptor family.</text>
</comment>
<accession>A0ABR5Z5X9</accession>
<organism evidence="15 16">
    <name type="scientific">Stutzerimonas azotifigens</name>
    <dbReference type="NCBI Taxonomy" id="291995"/>
    <lineage>
        <taxon>Bacteria</taxon>
        <taxon>Pseudomonadati</taxon>
        <taxon>Pseudomonadota</taxon>
        <taxon>Gammaproteobacteria</taxon>
        <taxon>Pseudomonadales</taxon>
        <taxon>Pseudomonadaceae</taxon>
        <taxon>Stutzerimonas</taxon>
    </lineage>
</organism>
<dbReference type="SUPFAM" id="SSF56935">
    <property type="entry name" value="Porins"/>
    <property type="match status" value="1"/>
</dbReference>
<dbReference type="Gene3D" id="2.170.130.10">
    <property type="entry name" value="TonB-dependent receptor, plug domain"/>
    <property type="match status" value="1"/>
</dbReference>
<gene>
    <name evidence="15" type="ORF">G7026_19680</name>
</gene>
<keyword evidence="16" id="KW-1185">Reference proteome</keyword>
<keyword evidence="9 10" id="KW-0998">Cell outer membrane</keyword>
<evidence type="ECO:0000256" key="8">
    <source>
        <dbReference type="ARBA" id="ARBA00023136"/>
    </source>
</evidence>
<evidence type="ECO:0000313" key="16">
    <source>
        <dbReference type="Proteomes" id="UP000786387"/>
    </source>
</evidence>
<dbReference type="PANTHER" id="PTHR30069">
    <property type="entry name" value="TONB-DEPENDENT OUTER MEMBRANE RECEPTOR"/>
    <property type="match status" value="1"/>
</dbReference>
<evidence type="ECO:0000256" key="5">
    <source>
        <dbReference type="ARBA" id="ARBA00022729"/>
    </source>
</evidence>
<protein>
    <submittedName>
        <fullName evidence="15">TonB-dependent receptor</fullName>
    </submittedName>
</protein>
<dbReference type="Gene3D" id="2.40.170.20">
    <property type="entry name" value="TonB-dependent receptor, beta-barrel domain"/>
    <property type="match status" value="1"/>
</dbReference>
<dbReference type="CDD" id="cd01347">
    <property type="entry name" value="ligand_gated_channel"/>
    <property type="match status" value="1"/>
</dbReference>
<keyword evidence="7 11" id="KW-0798">TonB box</keyword>
<evidence type="ECO:0000259" key="14">
    <source>
        <dbReference type="Pfam" id="PF07715"/>
    </source>
</evidence>
<evidence type="ECO:0000256" key="12">
    <source>
        <dbReference type="SAM" id="SignalP"/>
    </source>
</evidence>